<dbReference type="Proteomes" id="UP001516400">
    <property type="component" value="Unassembled WGS sequence"/>
</dbReference>
<reference evidence="3 4" key="1">
    <citation type="journal article" date="2021" name="BMC Biol.">
        <title>Horizontally acquired antibacterial genes associated with adaptive radiation of ladybird beetles.</title>
        <authorList>
            <person name="Li H.S."/>
            <person name="Tang X.F."/>
            <person name="Huang Y.H."/>
            <person name="Xu Z.Y."/>
            <person name="Chen M.L."/>
            <person name="Du X.Y."/>
            <person name="Qiu B.Y."/>
            <person name="Chen P.T."/>
            <person name="Zhang W."/>
            <person name="Slipinski A."/>
            <person name="Escalona H.E."/>
            <person name="Waterhouse R.M."/>
            <person name="Zwick A."/>
            <person name="Pang H."/>
        </authorList>
    </citation>
    <scope>NUCLEOTIDE SEQUENCE [LARGE SCALE GENOMIC DNA]</scope>
    <source>
        <strain evidence="3">SYSU2018</strain>
    </source>
</reference>
<dbReference type="InterPro" id="IPR006170">
    <property type="entry name" value="PBP/GOBP"/>
</dbReference>
<protein>
    <submittedName>
        <fullName evidence="3">Uncharacterized protein</fullName>
    </submittedName>
</protein>
<comment type="caution">
    <text evidence="3">The sequence shown here is derived from an EMBL/GenBank/DDBJ whole genome shotgun (WGS) entry which is preliminary data.</text>
</comment>
<evidence type="ECO:0000313" key="4">
    <source>
        <dbReference type="Proteomes" id="UP001516400"/>
    </source>
</evidence>
<dbReference type="AlphaFoldDB" id="A0ABD2MIH6"/>
<dbReference type="CDD" id="cd23992">
    <property type="entry name" value="PBP_GOBP"/>
    <property type="match status" value="1"/>
</dbReference>
<dbReference type="InterPro" id="IPR036728">
    <property type="entry name" value="PBP_GOBP_sf"/>
</dbReference>
<dbReference type="PANTHER" id="PTHR11857:SF42">
    <property type="entry name" value="GENERAL ODORANT-BINDING PROTEIN 19D-RELATED"/>
    <property type="match status" value="1"/>
</dbReference>
<gene>
    <name evidence="3" type="ORF">HHI36_010364</name>
</gene>
<keyword evidence="1 2" id="KW-0732">Signal</keyword>
<dbReference type="PANTHER" id="PTHR11857">
    <property type="entry name" value="ODORANT BINDING PROTEIN-RELATED"/>
    <property type="match status" value="1"/>
</dbReference>
<organism evidence="3 4">
    <name type="scientific">Cryptolaemus montrouzieri</name>
    <dbReference type="NCBI Taxonomy" id="559131"/>
    <lineage>
        <taxon>Eukaryota</taxon>
        <taxon>Metazoa</taxon>
        <taxon>Ecdysozoa</taxon>
        <taxon>Arthropoda</taxon>
        <taxon>Hexapoda</taxon>
        <taxon>Insecta</taxon>
        <taxon>Pterygota</taxon>
        <taxon>Neoptera</taxon>
        <taxon>Endopterygota</taxon>
        <taxon>Coleoptera</taxon>
        <taxon>Polyphaga</taxon>
        <taxon>Cucujiformia</taxon>
        <taxon>Coccinelloidea</taxon>
        <taxon>Coccinellidae</taxon>
        <taxon>Scymninae</taxon>
        <taxon>Scymnini</taxon>
        <taxon>Cryptolaemus</taxon>
    </lineage>
</organism>
<dbReference type="EMBL" id="JABFTP020000001">
    <property type="protein sequence ID" value="KAL3266180.1"/>
    <property type="molecule type" value="Genomic_DNA"/>
</dbReference>
<evidence type="ECO:0000313" key="3">
    <source>
        <dbReference type="EMBL" id="KAL3266180.1"/>
    </source>
</evidence>
<feature type="chain" id="PRO_5044827750" evidence="2">
    <location>
        <begin position="17"/>
        <end position="147"/>
    </location>
</feature>
<dbReference type="SMART" id="SM00708">
    <property type="entry name" value="PhBP"/>
    <property type="match status" value="1"/>
</dbReference>
<dbReference type="Pfam" id="PF01395">
    <property type="entry name" value="PBP_GOBP"/>
    <property type="match status" value="1"/>
</dbReference>
<evidence type="ECO:0000256" key="1">
    <source>
        <dbReference type="ARBA" id="ARBA00022729"/>
    </source>
</evidence>
<accession>A0ABD2MIH6</accession>
<sequence>MIRVFFLACALVAVNGWSRELKDKFLGRLKEIEGGCAPEVGANADDIAEIMAHKAPSRHEGECMILCFYKRLDMMNDDGTINKEGALKLVDPLRTDDPDLYLKFIAIGKHCSEEVPEEEDKCKYATNLAQCGVKKGKEMGLDQSLFE</sequence>
<dbReference type="Gene3D" id="1.10.238.20">
    <property type="entry name" value="Pheromone/general odorant binding protein domain"/>
    <property type="match status" value="1"/>
</dbReference>
<proteinExistence type="predicted"/>
<name>A0ABD2MIH6_9CUCU</name>
<feature type="signal peptide" evidence="2">
    <location>
        <begin position="1"/>
        <end position="16"/>
    </location>
</feature>
<evidence type="ECO:0000256" key="2">
    <source>
        <dbReference type="SAM" id="SignalP"/>
    </source>
</evidence>
<dbReference type="SUPFAM" id="SSF47565">
    <property type="entry name" value="Insect pheromone/odorant-binding proteins"/>
    <property type="match status" value="1"/>
</dbReference>
<keyword evidence="4" id="KW-1185">Reference proteome</keyword>